<dbReference type="EMBL" id="AP018515">
    <property type="protein sequence ID" value="BBC80541.1"/>
    <property type="molecule type" value="Genomic_DNA"/>
</dbReference>
<reference evidence="1 2" key="1">
    <citation type="submission" date="2018-02" db="EMBL/GenBank/DDBJ databases">
        <title>Acetobacter orientalis genome.</title>
        <authorList>
            <person name="Nakashima N."/>
            <person name="Tamura T."/>
        </authorList>
    </citation>
    <scope>NUCLEOTIDE SEQUENCE [LARGE SCALE GENOMIC DNA]</scope>
    <source>
        <strain evidence="1 2">FAN1</strain>
    </source>
</reference>
<dbReference type="KEGG" id="aot:AcetOri_orf03290"/>
<sequence>MALFCRYVWQAVFGGRPYGVWCRVPQKLFSSSNRARKAAYVPKLREDAGCVPRAVMLEAAPMHVYGTSGARGGVIDVECRRAQKERA</sequence>
<dbReference type="AlphaFoldDB" id="A0A2Z5ZJ51"/>
<evidence type="ECO:0000313" key="2">
    <source>
        <dbReference type="Proteomes" id="UP000270034"/>
    </source>
</evidence>
<name>A0A2Z5ZJ51_9PROT</name>
<protein>
    <submittedName>
        <fullName evidence="1">ABC transporter</fullName>
    </submittedName>
</protein>
<evidence type="ECO:0000313" key="1">
    <source>
        <dbReference type="EMBL" id="BBC80541.1"/>
    </source>
</evidence>
<dbReference type="Proteomes" id="UP000270034">
    <property type="component" value="Chromosome"/>
</dbReference>
<gene>
    <name evidence="1" type="ORF">AcetOrient_orf03290</name>
</gene>
<proteinExistence type="predicted"/>
<accession>A0A2Z5ZJ51</accession>
<organism evidence="1 2">
    <name type="scientific">Acetobacter orientalis</name>
    <dbReference type="NCBI Taxonomy" id="146474"/>
    <lineage>
        <taxon>Bacteria</taxon>
        <taxon>Pseudomonadati</taxon>
        <taxon>Pseudomonadota</taxon>
        <taxon>Alphaproteobacteria</taxon>
        <taxon>Acetobacterales</taxon>
        <taxon>Acetobacteraceae</taxon>
        <taxon>Acetobacter</taxon>
    </lineage>
</organism>